<dbReference type="AlphaFoldDB" id="A0A364Y2H3"/>
<dbReference type="EMBL" id="QMFY01000008">
    <property type="protein sequence ID" value="RAW00160.1"/>
    <property type="molecule type" value="Genomic_DNA"/>
</dbReference>
<organism evidence="2 3">
    <name type="scientific">Pseudochryseolinea flava</name>
    <dbReference type="NCBI Taxonomy" id="2059302"/>
    <lineage>
        <taxon>Bacteria</taxon>
        <taxon>Pseudomonadati</taxon>
        <taxon>Bacteroidota</taxon>
        <taxon>Cytophagia</taxon>
        <taxon>Cytophagales</taxon>
        <taxon>Fulvivirgaceae</taxon>
        <taxon>Pseudochryseolinea</taxon>
    </lineage>
</organism>
<keyword evidence="1" id="KW-0175">Coiled coil</keyword>
<accession>A0A364Y2H3</accession>
<evidence type="ECO:0000313" key="2">
    <source>
        <dbReference type="EMBL" id="RAW00160.1"/>
    </source>
</evidence>
<evidence type="ECO:0000313" key="3">
    <source>
        <dbReference type="Proteomes" id="UP000251889"/>
    </source>
</evidence>
<sequence>MKKLIFALPLIAMLWSCDREEKARLHAEVDSLRTELQVSQQTAQQLNEVGVLIDSIDASRQLLRTDVVEGTSYKDYSGRLKSINNHIRETQAKIAELEKSVKSSKASSSGYSATIKRLKADLEASTAQIAALQTEVERMRGENANLTASVNQKDSLINMNTETIKMREQDVANLETKVEEINTQSRLTQADMYFAQAQALETAADRTKFAPKKKKETRREALELYKLSYSLGKSEAQQKIDELEKEVG</sequence>
<reference evidence="2 3" key="1">
    <citation type="submission" date="2018-06" db="EMBL/GenBank/DDBJ databases">
        <title>Chryseolinea flavus sp. nov., a member of the phylum Bacteroidetes isolated from soil.</title>
        <authorList>
            <person name="Li Y."/>
            <person name="Wang J."/>
        </authorList>
    </citation>
    <scope>NUCLEOTIDE SEQUENCE [LARGE SCALE GENOMIC DNA]</scope>
    <source>
        <strain evidence="2 3">SDU1-6</strain>
    </source>
</reference>
<proteinExistence type="predicted"/>
<name>A0A364Y2H3_9BACT</name>
<feature type="coiled-coil region" evidence="1">
    <location>
        <begin position="80"/>
        <end position="184"/>
    </location>
</feature>
<dbReference type="RefSeq" id="WP_112747998.1">
    <property type="nucleotide sequence ID" value="NZ_QMFY01000008.1"/>
</dbReference>
<protein>
    <submittedName>
        <fullName evidence="2">Uncharacterized protein</fullName>
    </submittedName>
</protein>
<gene>
    <name evidence="2" type="ORF">DQQ10_16560</name>
</gene>
<comment type="caution">
    <text evidence="2">The sequence shown here is derived from an EMBL/GenBank/DDBJ whole genome shotgun (WGS) entry which is preliminary data.</text>
</comment>
<dbReference type="OrthoDB" id="977623at2"/>
<dbReference type="Gene3D" id="1.20.5.340">
    <property type="match status" value="1"/>
</dbReference>
<feature type="coiled-coil region" evidence="1">
    <location>
        <begin position="22"/>
        <end position="49"/>
    </location>
</feature>
<keyword evidence="3" id="KW-1185">Reference proteome</keyword>
<evidence type="ECO:0000256" key="1">
    <source>
        <dbReference type="SAM" id="Coils"/>
    </source>
</evidence>
<dbReference type="Proteomes" id="UP000251889">
    <property type="component" value="Unassembled WGS sequence"/>
</dbReference>